<dbReference type="AlphaFoldDB" id="A0AAW3EQ74"/>
<dbReference type="Proteomes" id="UP000029590">
    <property type="component" value="Unassembled WGS sequence"/>
</dbReference>
<accession>A0AAW3EQ74</accession>
<proteinExistence type="predicted"/>
<organism evidence="1 3">
    <name type="scientific">Burkholderia gladioli</name>
    <name type="common">Pseudomonas marginata</name>
    <name type="synonym">Phytomonas marginata</name>
    <dbReference type="NCBI Taxonomy" id="28095"/>
    <lineage>
        <taxon>Bacteria</taxon>
        <taxon>Pseudomonadati</taxon>
        <taxon>Pseudomonadota</taxon>
        <taxon>Betaproteobacteria</taxon>
        <taxon>Burkholderiales</taxon>
        <taxon>Burkholderiaceae</taxon>
        <taxon>Burkholderia</taxon>
    </lineage>
</organism>
<gene>
    <name evidence="1" type="ORF">DM48_5810</name>
    <name evidence="2" type="ORF">DM48_5862</name>
</gene>
<dbReference type="EMBL" id="JPGG01000018">
    <property type="protein sequence ID" value="KGC09144.1"/>
    <property type="molecule type" value="Genomic_DNA"/>
</dbReference>
<evidence type="ECO:0000313" key="2">
    <source>
        <dbReference type="EMBL" id="KGC10385.1"/>
    </source>
</evidence>
<evidence type="ECO:0000313" key="1">
    <source>
        <dbReference type="EMBL" id="KGC09144.1"/>
    </source>
</evidence>
<dbReference type="KEGG" id="bgo:BM43_3034"/>
<protein>
    <submittedName>
        <fullName evidence="1">Uncharacterized protein</fullName>
    </submittedName>
</protein>
<comment type="caution">
    <text evidence="1">The sequence shown here is derived from an EMBL/GenBank/DDBJ whole genome shotgun (WGS) entry which is preliminary data.</text>
</comment>
<dbReference type="RefSeq" id="WP_036051803.1">
    <property type="nucleotide sequence ID" value="NZ_CADEVY010000006.1"/>
</dbReference>
<sequence length="88" mass="9531">MPEFITQYTPEEMAATLAALSDLELFGSYCAACGARDVLREFAARGGHAIAFGQLLYELDLGIKTMQVQAAARGQDLPDITIARRTAH</sequence>
<name>A0AAW3EQ74_BURGA</name>
<dbReference type="EMBL" id="JPGG01000018">
    <property type="protein sequence ID" value="KGC10385.1"/>
    <property type="molecule type" value="Genomic_DNA"/>
</dbReference>
<evidence type="ECO:0000313" key="3">
    <source>
        <dbReference type="Proteomes" id="UP000029590"/>
    </source>
</evidence>
<reference evidence="1 3" key="1">
    <citation type="submission" date="2014-04" db="EMBL/GenBank/DDBJ databases">
        <authorList>
            <person name="Bishop-Lilly K.A."/>
            <person name="Broomall S.M."/>
            <person name="Chain P.S."/>
            <person name="Chertkov O."/>
            <person name="Coyne S.R."/>
            <person name="Daligault H.E."/>
            <person name="Davenport K.W."/>
            <person name="Erkkila T."/>
            <person name="Frey K.G."/>
            <person name="Gibbons H.S."/>
            <person name="Gu W."/>
            <person name="Jaissle J."/>
            <person name="Johnson S.L."/>
            <person name="Koroleva G.I."/>
            <person name="Ladner J.T."/>
            <person name="Lo C.-C."/>
            <person name="Minogue T.D."/>
            <person name="Munk C."/>
            <person name="Palacios G.F."/>
            <person name="Redden C.L."/>
            <person name="Rosenzweig C.N."/>
            <person name="Scholz M.B."/>
            <person name="Teshima H."/>
            <person name="Xu Y."/>
        </authorList>
    </citation>
    <scope>NUCLEOTIDE SEQUENCE [LARGE SCALE GENOMIC DNA]</scope>
    <source>
        <strain evidence="3">gladioli</strain>
        <strain evidence="1">Gladioli</strain>
    </source>
</reference>